<evidence type="ECO:0000256" key="1">
    <source>
        <dbReference type="SAM" id="Phobius"/>
    </source>
</evidence>
<proteinExistence type="predicted"/>
<name>A0AAW0WX81_CHEQU</name>
<evidence type="ECO:0000313" key="3">
    <source>
        <dbReference type="Proteomes" id="UP001445076"/>
    </source>
</evidence>
<dbReference type="Proteomes" id="UP001445076">
    <property type="component" value="Unassembled WGS sequence"/>
</dbReference>
<keyword evidence="1" id="KW-0472">Membrane</keyword>
<gene>
    <name evidence="2" type="ORF">OTU49_007964</name>
</gene>
<keyword evidence="3" id="KW-1185">Reference proteome</keyword>
<sequence>MLPISPIESVSPLILHIPVSFFLSFFFFFFVFFFLPLLFLLPPPLLPPSLHTRYHYHFLSPPYQLHPINTTPTNFSYGRFFKLQIHITISLARKVSSSGGHSAGNLISCNVFQHL</sequence>
<accession>A0AAW0WX81</accession>
<reference evidence="2 3" key="1">
    <citation type="journal article" date="2024" name="BMC Genomics">
        <title>Genome assembly of redclaw crayfish (Cherax quadricarinatus) provides insights into its immune adaptation and hypoxia tolerance.</title>
        <authorList>
            <person name="Liu Z."/>
            <person name="Zheng J."/>
            <person name="Li H."/>
            <person name="Fang K."/>
            <person name="Wang S."/>
            <person name="He J."/>
            <person name="Zhou D."/>
            <person name="Weng S."/>
            <person name="Chi M."/>
            <person name="Gu Z."/>
            <person name="He J."/>
            <person name="Li F."/>
            <person name="Wang M."/>
        </authorList>
    </citation>
    <scope>NUCLEOTIDE SEQUENCE [LARGE SCALE GENOMIC DNA]</scope>
    <source>
        <strain evidence="2">ZL_2023a</strain>
    </source>
</reference>
<organism evidence="2 3">
    <name type="scientific">Cherax quadricarinatus</name>
    <name type="common">Australian red claw crayfish</name>
    <dbReference type="NCBI Taxonomy" id="27406"/>
    <lineage>
        <taxon>Eukaryota</taxon>
        <taxon>Metazoa</taxon>
        <taxon>Ecdysozoa</taxon>
        <taxon>Arthropoda</taxon>
        <taxon>Crustacea</taxon>
        <taxon>Multicrustacea</taxon>
        <taxon>Malacostraca</taxon>
        <taxon>Eumalacostraca</taxon>
        <taxon>Eucarida</taxon>
        <taxon>Decapoda</taxon>
        <taxon>Pleocyemata</taxon>
        <taxon>Astacidea</taxon>
        <taxon>Parastacoidea</taxon>
        <taxon>Parastacidae</taxon>
        <taxon>Cherax</taxon>
    </lineage>
</organism>
<comment type="caution">
    <text evidence="2">The sequence shown here is derived from an EMBL/GenBank/DDBJ whole genome shotgun (WGS) entry which is preliminary data.</text>
</comment>
<keyword evidence="1" id="KW-1133">Transmembrane helix</keyword>
<feature type="transmembrane region" description="Helical" evidence="1">
    <location>
        <begin position="20"/>
        <end position="41"/>
    </location>
</feature>
<dbReference type="AlphaFoldDB" id="A0AAW0WX81"/>
<dbReference type="EMBL" id="JARKIK010000064">
    <property type="protein sequence ID" value="KAK8730349.1"/>
    <property type="molecule type" value="Genomic_DNA"/>
</dbReference>
<evidence type="ECO:0000313" key="2">
    <source>
        <dbReference type="EMBL" id="KAK8730349.1"/>
    </source>
</evidence>
<keyword evidence="1" id="KW-0812">Transmembrane</keyword>
<protein>
    <submittedName>
        <fullName evidence="2">Uncharacterized protein</fullName>
    </submittedName>
</protein>